<keyword evidence="5" id="KW-0997">Cell inner membrane</keyword>
<feature type="transmembrane region" description="Helical" evidence="16">
    <location>
        <begin position="537"/>
        <end position="559"/>
    </location>
</feature>
<dbReference type="InterPro" id="IPR027417">
    <property type="entry name" value="P-loop_NTPase"/>
</dbReference>
<feature type="binding site" evidence="15">
    <location>
        <position position="19"/>
    </location>
    <ligand>
        <name>Mg(2+)</name>
        <dbReference type="ChEBI" id="CHEBI:18420"/>
        <label>2</label>
    </ligand>
</feature>
<sequence length="566" mass="63112">MKVALVGNPNVGKTALINALTRGSFIVGNFPGVTVEKKEGKAKINGKEVVFVDLPGIYSFQTKSLDEEITKKYLIEESPDLVINVIDAANLERNLYLTLELADFGIPMIIVLNMIDEAEKKGIQIDEKKLSEILKVPVVKTIASKGVGIDELKKEILNGGLIPKRFGRNLEEKVKIAEEIARKVLKISKQKKDFNEMLDEVFMDKHLGVPIFLSIMWMMFVFTYNVAQPFVDALDLTFSTISEKISGEGWLRNLLGEGVVRGVGSVLVFLPNIAFLFLFLSLLELSGYLPRAVYLADSFMSRFGLSGRSIISLIMGFGCNVPAILSTRSIEDNKIRIATLLVNPFMSCSARLPIYILFVSAFFSRNGSVVMMGIYLIGIFVALISALVFRKTILKGETEFIIELPPYRMPILKDIWILTWNRTKHFLEKAGTIILIMSVILWFITNYPSSEIENSYAGVIGKTVQPLFSPFGWDYGLVLSLVMGFIAKEVVVETIGVMGLNVDEIMTPAQALGFMVFTLLYMPCFATIVAIKTEAGIKWAVFSIIYSFLIAYSMAFMIMEVGSWLV</sequence>
<dbReference type="NCBIfam" id="TIGR00231">
    <property type="entry name" value="small_GTP"/>
    <property type="match status" value="1"/>
</dbReference>
<evidence type="ECO:0000256" key="4">
    <source>
        <dbReference type="ARBA" id="ARBA00022496"/>
    </source>
</evidence>
<dbReference type="GO" id="GO:0046872">
    <property type="term" value="F:metal ion binding"/>
    <property type="evidence" value="ECO:0007669"/>
    <property type="project" value="UniProtKB-KW"/>
</dbReference>
<keyword evidence="15" id="KW-0460">Magnesium</keyword>
<dbReference type="Gene3D" id="3.40.50.300">
    <property type="entry name" value="P-loop containing nucleotide triphosphate hydrolases"/>
    <property type="match status" value="1"/>
</dbReference>
<feature type="transmembrane region" description="Helical" evidence="16">
    <location>
        <begin position="303"/>
        <end position="325"/>
    </location>
</feature>
<feature type="transmembrane region" description="Helical" evidence="16">
    <location>
        <begin position="207"/>
        <end position="227"/>
    </location>
</feature>
<name>A0A7C3YE96_9EURY</name>
<dbReference type="InterPro" id="IPR005225">
    <property type="entry name" value="Small_GTP-bd"/>
</dbReference>
<dbReference type="InterPro" id="IPR011642">
    <property type="entry name" value="Gate_dom"/>
</dbReference>
<keyword evidence="7 14" id="KW-0547">Nucleotide-binding</keyword>
<feature type="transmembrane region" description="Helical" evidence="16">
    <location>
        <begin position="426"/>
        <end position="445"/>
    </location>
</feature>
<dbReference type="InterPro" id="IPR030389">
    <property type="entry name" value="G_FEOB_dom"/>
</dbReference>
<keyword evidence="3" id="KW-1003">Cell membrane</keyword>
<evidence type="ECO:0000256" key="3">
    <source>
        <dbReference type="ARBA" id="ARBA00022475"/>
    </source>
</evidence>
<dbReference type="InterPro" id="IPR003373">
    <property type="entry name" value="Fe2_transport_prot-B"/>
</dbReference>
<keyword evidence="11 14" id="KW-0342">GTP-binding</keyword>
<dbReference type="InterPro" id="IPR011640">
    <property type="entry name" value="Fe2_transport_prot_B_C"/>
</dbReference>
<dbReference type="PROSITE" id="PS51711">
    <property type="entry name" value="G_FEOB"/>
    <property type="match status" value="1"/>
</dbReference>
<keyword evidence="4" id="KW-0410">Iron transport</keyword>
<keyword evidence="12 16" id="KW-0472">Membrane</keyword>
<dbReference type="PANTHER" id="PTHR43185:SF1">
    <property type="entry name" value="FE(2+) TRANSPORTER FEOB"/>
    <property type="match status" value="1"/>
</dbReference>
<dbReference type="NCBIfam" id="TIGR00437">
    <property type="entry name" value="feoB"/>
    <property type="match status" value="1"/>
</dbReference>
<dbReference type="AlphaFoldDB" id="A0A7C3YE96"/>
<feature type="domain" description="FeoB-type G" evidence="17">
    <location>
        <begin position="1"/>
        <end position="162"/>
    </location>
</feature>
<dbReference type="Pfam" id="PF02421">
    <property type="entry name" value="FeoB_N"/>
    <property type="match status" value="1"/>
</dbReference>
<evidence type="ECO:0000256" key="1">
    <source>
        <dbReference type="ARBA" id="ARBA00004429"/>
    </source>
</evidence>
<keyword evidence="6 16" id="KW-0812">Transmembrane</keyword>
<dbReference type="Pfam" id="PF07670">
    <property type="entry name" value="Gate"/>
    <property type="match status" value="2"/>
</dbReference>
<organism evidence="18">
    <name type="scientific">Geoglobus ahangari</name>
    <dbReference type="NCBI Taxonomy" id="113653"/>
    <lineage>
        <taxon>Archaea</taxon>
        <taxon>Methanobacteriati</taxon>
        <taxon>Methanobacteriota</taxon>
        <taxon>Archaeoglobi</taxon>
        <taxon>Archaeoglobales</taxon>
        <taxon>Archaeoglobaceae</taxon>
        <taxon>Geoglobus</taxon>
    </lineage>
</organism>
<dbReference type="PRINTS" id="PR00326">
    <property type="entry name" value="GTP1OBG"/>
</dbReference>
<dbReference type="GO" id="GO:0005886">
    <property type="term" value="C:plasma membrane"/>
    <property type="evidence" value="ECO:0007669"/>
    <property type="project" value="UniProtKB-SubCell"/>
</dbReference>
<evidence type="ECO:0000256" key="7">
    <source>
        <dbReference type="ARBA" id="ARBA00022741"/>
    </source>
</evidence>
<keyword evidence="10" id="KW-0406">Ion transport</keyword>
<dbReference type="InterPro" id="IPR050860">
    <property type="entry name" value="FeoB_GTPase"/>
</dbReference>
<evidence type="ECO:0000256" key="9">
    <source>
        <dbReference type="ARBA" id="ARBA00023004"/>
    </source>
</evidence>
<dbReference type="EMBL" id="DTPI01000028">
    <property type="protein sequence ID" value="HGE66238.1"/>
    <property type="molecule type" value="Genomic_DNA"/>
</dbReference>
<protein>
    <recommendedName>
        <fullName evidence="13">Ferrous iron transport protein B</fullName>
    </recommendedName>
</protein>
<feature type="binding site" evidence="14">
    <location>
        <begin position="113"/>
        <end position="116"/>
    </location>
    <ligand>
        <name>GTP</name>
        <dbReference type="ChEBI" id="CHEBI:37565"/>
        <label>1</label>
    </ligand>
</feature>
<evidence type="ECO:0000256" key="5">
    <source>
        <dbReference type="ARBA" id="ARBA00022519"/>
    </source>
</evidence>
<dbReference type="GO" id="GO:0015093">
    <property type="term" value="F:ferrous iron transmembrane transporter activity"/>
    <property type="evidence" value="ECO:0007669"/>
    <property type="project" value="UniProtKB-UniRule"/>
</dbReference>
<evidence type="ECO:0000256" key="11">
    <source>
        <dbReference type="ARBA" id="ARBA00023134"/>
    </source>
</evidence>
<feature type="binding site" evidence="14">
    <location>
        <begin position="7"/>
        <end position="14"/>
    </location>
    <ligand>
        <name>GTP</name>
        <dbReference type="ChEBI" id="CHEBI:37565"/>
        <label>1</label>
    </ligand>
</feature>
<feature type="binding site" evidence="14">
    <location>
        <begin position="53"/>
        <end position="56"/>
    </location>
    <ligand>
        <name>GTP</name>
        <dbReference type="ChEBI" id="CHEBI:37565"/>
        <label>1</label>
    </ligand>
</feature>
<evidence type="ECO:0000256" key="6">
    <source>
        <dbReference type="ARBA" id="ARBA00022692"/>
    </source>
</evidence>
<keyword evidence="15" id="KW-0479">Metal-binding</keyword>
<evidence type="ECO:0000256" key="16">
    <source>
        <dbReference type="SAM" id="Phobius"/>
    </source>
</evidence>
<evidence type="ECO:0000256" key="15">
    <source>
        <dbReference type="PIRSR" id="PIRSR603373-2"/>
    </source>
</evidence>
<evidence type="ECO:0000256" key="12">
    <source>
        <dbReference type="ARBA" id="ARBA00023136"/>
    </source>
</evidence>
<gene>
    <name evidence="18" type="primary">feoB</name>
    <name evidence="18" type="ORF">ENX77_03810</name>
</gene>
<feature type="binding site" evidence="14">
    <location>
        <begin position="32"/>
        <end position="36"/>
    </location>
    <ligand>
        <name>GTP</name>
        <dbReference type="ChEBI" id="CHEBI:37565"/>
        <label>1</label>
    </ligand>
</feature>
<reference evidence="18" key="1">
    <citation type="journal article" date="2020" name="mSystems">
        <title>Genome- and Community-Level Interaction Insights into Carbon Utilization and Element Cycling Functions of Hydrothermarchaeota in Hydrothermal Sediment.</title>
        <authorList>
            <person name="Zhou Z."/>
            <person name="Liu Y."/>
            <person name="Xu W."/>
            <person name="Pan J."/>
            <person name="Luo Z.H."/>
            <person name="Li M."/>
        </authorList>
    </citation>
    <scope>NUCLEOTIDE SEQUENCE [LARGE SCALE GENOMIC DNA]</scope>
    <source>
        <strain evidence="18">SpSt-97</strain>
    </source>
</reference>
<comment type="caution">
    <text evidence="18">The sequence shown here is derived from an EMBL/GenBank/DDBJ whole genome shotgun (WGS) entry which is preliminary data.</text>
</comment>
<evidence type="ECO:0000256" key="8">
    <source>
        <dbReference type="ARBA" id="ARBA00022989"/>
    </source>
</evidence>
<proteinExistence type="predicted"/>
<feature type="binding site" evidence="15">
    <location>
        <position position="21"/>
    </location>
    <ligand>
        <name>Mg(2+)</name>
        <dbReference type="ChEBI" id="CHEBI:18420"/>
        <label>2</label>
    </ligand>
</feature>
<dbReference type="SUPFAM" id="SSF52540">
    <property type="entry name" value="P-loop containing nucleoside triphosphate hydrolases"/>
    <property type="match status" value="1"/>
</dbReference>
<evidence type="ECO:0000313" key="18">
    <source>
        <dbReference type="EMBL" id="HGE66238.1"/>
    </source>
</evidence>
<dbReference type="CDD" id="cd01879">
    <property type="entry name" value="FeoB"/>
    <property type="match status" value="1"/>
</dbReference>
<evidence type="ECO:0000256" key="14">
    <source>
        <dbReference type="PIRSR" id="PIRSR603373-1"/>
    </source>
</evidence>
<feature type="transmembrane region" description="Helical" evidence="16">
    <location>
        <begin position="259"/>
        <end position="283"/>
    </location>
</feature>
<dbReference type="GO" id="GO:0005525">
    <property type="term" value="F:GTP binding"/>
    <property type="evidence" value="ECO:0007669"/>
    <property type="project" value="UniProtKB-KW"/>
</dbReference>
<keyword evidence="8 16" id="KW-1133">Transmembrane helix</keyword>
<keyword evidence="2" id="KW-0813">Transport</keyword>
<feature type="binding site" evidence="15">
    <location>
        <position position="18"/>
    </location>
    <ligand>
        <name>Mg(2+)</name>
        <dbReference type="ChEBI" id="CHEBI:18420"/>
        <label>2</label>
    </ligand>
</feature>
<evidence type="ECO:0000256" key="10">
    <source>
        <dbReference type="ARBA" id="ARBA00023065"/>
    </source>
</evidence>
<feature type="transmembrane region" description="Helical" evidence="16">
    <location>
        <begin position="512"/>
        <end position="531"/>
    </location>
</feature>
<dbReference type="Pfam" id="PF07664">
    <property type="entry name" value="FeoB_C"/>
    <property type="match status" value="1"/>
</dbReference>
<evidence type="ECO:0000259" key="17">
    <source>
        <dbReference type="PROSITE" id="PS51711"/>
    </source>
</evidence>
<feature type="transmembrane region" description="Helical" evidence="16">
    <location>
        <begin position="337"/>
        <end position="363"/>
    </location>
</feature>
<evidence type="ECO:0000256" key="2">
    <source>
        <dbReference type="ARBA" id="ARBA00022448"/>
    </source>
</evidence>
<keyword evidence="9" id="KW-0408">Iron</keyword>
<dbReference type="PANTHER" id="PTHR43185">
    <property type="entry name" value="FERROUS IRON TRANSPORT PROTEIN B"/>
    <property type="match status" value="1"/>
</dbReference>
<evidence type="ECO:0000256" key="13">
    <source>
        <dbReference type="NCBIfam" id="TIGR00437"/>
    </source>
</evidence>
<comment type="subcellular location">
    <subcellularLocation>
        <location evidence="1">Cell inner membrane</location>
        <topology evidence="1">Multi-pass membrane protein</topology>
    </subcellularLocation>
</comment>
<dbReference type="InterPro" id="IPR006073">
    <property type="entry name" value="GTP-bd"/>
</dbReference>
<feature type="transmembrane region" description="Helical" evidence="16">
    <location>
        <begin position="369"/>
        <end position="389"/>
    </location>
</feature>
<dbReference type="FunFam" id="3.40.50.300:FF:000426">
    <property type="entry name" value="Ferrous iron transport protein B"/>
    <property type="match status" value="1"/>
</dbReference>
<accession>A0A7C3YE96</accession>